<dbReference type="Proteomes" id="UP000006346">
    <property type="component" value="Chromosome"/>
</dbReference>
<proteinExistence type="predicted"/>
<dbReference type="Pfam" id="PF09861">
    <property type="entry name" value="Lar_N"/>
    <property type="match status" value="1"/>
</dbReference>
<reference evidence="3" key="1">
    <citation type="submission" date="2011-11" db="EMBL/GenBank/DDBJ databases">
        <title>Complete sequence of Desulfosporosinus orientis DSM 765.</title>
        <authorList>
            <person name="Lucas S."/>
            <person name="Han J."/>
            <person name="Lapidus A."/>
            <person name="Cheng J.-F."/>
            <person name="Goodwin L."/>
            <person name="Pitluck S."/>
            <person name="Peters L."/>
            <person name="Ovchinnikova G."/>
            <person name="Teshima H."/>
            <person name="Detter J.C."/>
            <person name="Han C."/>
            <person name="Tapia R."/>
            <person name="Land M."/>
            <person name="Hauser L."/>
            <person name="Kyrpides N."/>
            <person name="Ivanova N."/>
            <person name="Pagani I."/>
            <person name="Pester M."/>
            <person name="Spring S."/>
            <person name="Ollivier B."/>
            <person name="Rattei T."/>
            <person name="Klenk H.-P."/>
            <person name="Wagner M."/>
            <person name="Loy A."/>
            <person name="Woyke T."/>
        </authorList>
    </citation>
    <scope>NUCLEOTIDE SEQUENCE [LARGE SCALE GENOMIC DNA]</scope>
    <source>
        <strain evidence="3">ATCC 19365 / DSM 765 / NCIMB 8382 / VKM B-1628</strain>
    </source>
</reference>
<protein>
    <submittedName>
        <fullName evidence="2">Uncharacterized conserved protein (DUF2088)</fullName>
    </submittedName>
</protein>
<reference evidence="2 3" key="2">
    <citation type="journal article" date="2012" name="J. Bacteriol.">
        <title>Complete genome sequences of Desulfosporosinus orientis DSM765T, Desulfosporosinus youngiae DSM17734T, Desulfosporosinus meridiei DSM13257T, and Desulfosporosinus acidiphilus DSM22704T.</title>
        <authorList>
            <person name="Pester M."/>
            <person name="Brambilla E."/>
            <person name="Alazard D."/>
            <person name="Rattei T."/>
            <person name="Weinmaier T."/>
            <person name="Han J."/>
            <person name="Lucas S."/>
            <person name="Lapidus A."/>
            <person name="Cheng J.F."/>
            <person name="Goodwin L."/>
            <person name="Pitluck S."/>
            <person name="Peters L."/>
            <person name="Ovchinnikova G."/>
            <person name="Teshima H."/>
            <person name="Detter J.C."/>
            <person name="Han C.S."/>
            <person name="Tapia R."/>
            <person name="Land M.L."/>
            <person name="Hauser L."/>
            <person name="Kyrpides N.C."/>
            <person name="Ivanova N.N."/>
            <person name="Pagani I."/>
            <person name="Huntmann M."/>
            <person name="Wei C.L."/>
            <person name="Davenport K.W."/>
            <person name="Daligault H."/>
            <person name="Chain P.S."/>
            <person name="Chen A."/>
            <person name="Mavromatis K."/>
            <person name="Markowitz V."/>
            <person name="Szeto E."/>
            <person name="Mikhailova N."/>
            <person name="Pati A."/>
            <person name="Wagner M."/>
            <person name="Woyke T."/>
            <person name="Ollivier B."/>
            <person name="Klenk H.P."/>
            <person name="Spring S."/>
            <person name="Loy A."/>
        </authorList>
    </citation>
    <scope>NUCLEOTIDE SEQUENCE [LARGE SCALE GENOMIC DNA]</scope>
    <source>
        <strain evidence="3">ATCC 19365 / DSM 765 / NCIMB 8382 / VKM B-1628</strain>
    </source>
</reference>
<dbReference type="HOGENOM" id="CLU_055092_0_0_9"/>
<gene>
    <name evidence="2" type="ordered locus">Desor_4282</name>
</gene>
<sequence length="413" mass="44800">MDLNLFKVKQEFNSTRIDDISLTISQEFEKADLADRLKPGSKIAVAVGSRGIANISDIVKSVIKELKKLNVCPFIVPAMGSHGGATAAGQLKVLNSLGVTEKKVGVPLHSSMEVVRLGEIDGAVPLYFDKLAAEADSVFVINRVKPHTDFGGPLGSGLIKMISIGLGKHKGCVALHTHGLSKYIPVAAKLLLEKVNILGGLAIVENSQEETAHLELVKSGEMFEKEEKLLEMAKSQMARLPFKDLDVLIVKSMGKAISGTGMDTNVIGRLKVEGLPEQGELQIKRIVALDLAGNSYGNALGIGLADLTTKKLVDKIDFKPMYANVISTSYLERGKIPIFLDTDKEAVETALKTIGPRGVEKARICIIKNTLELEEFYVSASLVEELRENRNITIVEEIGQIPFAEDSQDLLLF</sequence>
<evidence type="ECO:0000313" key="3">
    <source>
        <dbReference type="Proteomes" id="UP000006346"/>
    </source>
</evidence>
<dbReference type="OrthoDB" id="9788398at2"/>
<dbReference type="GO" id="GO:0050043">
    <property type="term" value="F:lactate racemase activity"/>
    <property type="evidence" value="ECO:0007669"/>
    <property type="project" value="InterPro"/>
</dbReference>
<dbReference type="Gene3D" id="3.40.50.11440">
    <property type="match status" value="1"/>
</dbReference>
<organism evidence="2 3">
    <name type="scientific">Desulfosporosinus orientis (strain ATCC 19365 / DSM 765 / NCIMB 8382 / VKM B-1628 / Singapore I)</name>
    <name type="common">Desulfotomaculum orientis</name>
    <dbReference type="NCBI Taxonomy" id="768706"/>
    <lineage>
        <taxon>Bacteria</taxon>
        <taxon>Bacillati</taxon>
        <taxon>Bacillota</taxon>
        <taxon>Clostridia</taxon>
        <taxon>Eubacteriales</taxon>
        <taxon>Desulfitobacteriaceae</taxon>
        <taxon>Desulfosporosinus</taxon>
    </lineage>
</organism>
<feature type="domain" description="LarA-like N-terminal" evidence="1">
    <location>
        <begin position="19"/>
        <end position="178"/>
    </location>
</feature>
<keyword evidence="3" id="KW-1185">Reference proteome</keyword>
<evidence type="ECO:0000313" key="2">
    <source>
        <dbReference type="EMBL" id="AET69713.1"/>
    </source>
</evidence>
<dbReference type="InterPro" id="IPR018657">
    <property type="entry name" value="LarA-like_N"/>
</dbReference>
<dbReference type="PATRIC" id="fig|768706.3.peg.4344"/>
<evidence type="ECO:0000259" key="1">
    <source>
        <dbReference type="Pfam" id="PF09861"/>
    </source>
</evidence>
<dbReference type="EMBL" id="CP003108">
    <property type="protein sequence ID" value="AET69713.1"/>
    <property type="molecule type" value="Genomic_DNA"/>
</dbReference>
<name>G7WIY8_DESOD</name>
<dbReference type="STRING" id="768706.Desor_4282"/>
<dbReference type="eggNOG" id="COG3875">
    <property type="taxonomic scope" value="Bacteria"/>
</dbReference>
<dbReference type="AlphaFoldDB" id="G7WIY8"/>
<dbReference type="KEGG" id="dor:Desor_4282"/>
<dbReference type="RefSeq" id="WP_014186520.1">
    <property type="nucleotide sequence ID" value="NC_016584.1"/>
</dbReference>
<accession>G7WIY8</accession>